<accession>A0AAU9MCC9</accession>
<dbReference type="PANTHER" id="PTHR23046:SF2">
    <property type="entry name" value="PHOSPHORIBOSYLAMINOIMIDAZOLE CARBOXYLASE"/>
    <property type="match status" value="1"/>
</dbReference>
<reference evidence="5 6" key="1">
    <citation type="submission" date="2022-01" db="EMBL/GenBank/DDBJ databases">
        <authorList>
            <person name="Xiong W."/>
            <person name="Schranz E."/>
        </authorList>
    </citation>
    <scope>NUCLEOTIDE SEQUENCE [LARGE SCALE GENOMIC DNA]</scope>
</reference>
<dbReference type="GO" id="GO:0004638">
    <property type="term" value="F:phosphoribosylaminoimidazole carboxylase activity"/>
    <property type="evidence" value="ECO:0007669"/>
    <property type="project" value="UniProtKB-EC"/>
</dbReference>
<proteinExistence type="predicted"/>
<dbReference type="InterPro" id="IPR024694">
    <property type="entry name" value="PurE_prokaryotes"/>
</dbReference>
<dbReference type="InterPro" id="IPR000031">
    <property type="entry name" value="PurE_dom"/>
</dbReference>
<comment type="pathway">
    <text evidence="1">Purine metabolism; IMP biosynthesis via de novo pathway; 5-amino-1-(5-phospho-D-ribosyl)imidazole-4-carboxylate from 5-amino-1-(5-phospho-D-ribosyl)imidazole (carboxylase route): step 1/1.</text>
</comment>
<dbReference type="EMBL" id="CAKMRJ010001846">
    <property type="protein sequence ID" value="CAH1424701.1"/>
    <property type="molecule type" value="Genomic_DNA"/>
</dbReference>
<evidence type="ECO:0000256" key="2">
    <source>
        <dbReference type="ARBA" id="ARBA00012329"/>
    </source>
</evidence>
<evidence type="ECO:0000256" key="1">
    <source>
        <dbReference type="ARBA" id="ARBA00004747"/>
    </source>
</evidence>
<gene>
    <name evidence="5" type="ORF">LVIROSA_LOCUS11890</name>
</gene>
<dbReference type="PANTHER" id="PTHR23046">
    <property type="entry name" value="PHOSPHORIBOSYLAMINOIMIDAZOLE CARBOXYLASE CATALYTIC SUBUNIT"/>
    <property type="match status" value="1"/>
</dbReference>
<dbReference type="GO" id="GO:0006189">
    <property type="term" value="P:'de novo' IMP biosynthetic process"/>
    <property type="evidence" value="ECO:0007669"/>
    <property type="project" value="InterPro"/>
</dbReference>
<evidence type="ECO:0000313" key="6">
    <source>
        <dbReference type="Proteomes" id="UP001157418"/>
    </source>
</evidence>
<protein>
    <recommendedName>
        <fullName evidence="2">phosphoribosylaminoimidazole carboxylase</fullName>
        <ecNumber evidence="2">4.1.1.21</ecNumber>
    </recommendedName>
</protein>
<dbReference type="SUPFAM" id="SSF52255">
    <property type="entry name" value="N5-CAIR mutase (phosphoribosylaminoimidazole carboxylase, PurE)"/>
    <property type="match status" value="1"/>
</dbReference>
<evidence type="ECO:0000259" key="4">
    <source>
        <dbReference type="SMART" id="SM01001"/>
    </source>
</evidence>
<keyword evidence="6" id="KW-1185">Reference proteome</keyword>
<organism evidence="5 6">
    <name type="scientific">Lactuca virosa</name>
    <dbReference type="NCBI Taxonomy" id="75947"/>
    <lineage>
        <taxon>Eukaryota</taxon>
        <taxon>Viridiplantae</taxon>
        <taxon>Streptophyta</taxon>
        <taxon>Embryophyta</taxon>
        <taxon>Tracheophyta</taxon>
        <taxon>Spermatophyta</taxon>
        <taxon>Magnoliopsida</taxon>
        <taxon>eudicotyledons</taxon>
        <taxon>Gunneridae</taxon>
        <taxon>Pentapetalae</taxon>
        <taxon>asterids</taxon>
        <taxon>campanulids</taxon>
        <taxon>Asterales</taxon>
        <taxon>Asteraceae</taxon>
        <taxon>Cichorioideae</taxon>
        <taxon>Cichorieae</taxon>
        <taxon>Lactucinae</taxon>
        <taxon>Lactuca</taxon>
    </lineage>
</organism>
<dbReference type="Gene3D" id="3.40.50.1970">
    <property type="match status" value="1"/>
</dbReference>
<dbReference type="AlphaFoldDB" id="A0AAU9MCC9"/>
<evidence type="ECO:0000313" key="5">
    <source>
        <dbReference type="EMBL" id="CAH1424701.1"/>
    </source>
</evidence>
<keyword evidence="3" id="KW-0658">Purine biosynthesis</keyword>
<dbReference type="EC" id="4.1.1.21" evidence="2"/>
<name>A0AAU9MCC9_9ASTR</name>
<feature type="domain" description="PurE" evidence="4">
    <location>
        <begin position="1"/>
        <end position="78"/>
    </location>
</feature>
<comment type="caution">
    <text evidence="5">The sequence shown here is derived from an EMBL/GenBank/DDBJ whole genome shotgun (WGS) entry which is preliminary data.</text>
</comment>
<evidence type="ECO:0000256" key="3">
    <source>
        <dbReference type="ARBA" id="ARBA00022755"/>
    </source>
</evidence>
<dbReference type="Proteomes" id="UP001157418">
    <property type="component" value="Unassembled WGS sequence"/>
</dbReference>
<dbReference type="SMART" id="SM01001">
    <property type="entry name" value="AIRC"/>
    <property type="match status" value="1"/>
</dbReference>
<dbReference type="Pfam" id="PF00731">
    <property type="entry name" value="AIRC"/>
    <property type="match status" value="1"/>
</dbReference>
<sequence>MFCYASSAGERGIQVIIVGVGGAAHLPGMVAALTPLHVIGVPVRASALDGLDSLLSIVQGSAGETKLEKEKVGDKESESSVIKEDVSEAEALPVIIDLL</sequence>